<name>A0A4P9WER4_9FUNG</name>
<evidence type="ECO:0000313" key="2">
    <source>
        <dbReference type="EMBL" id="RKO90892.1"/>
    </source>
</evidence>
<dbReference type="EMBL" id="KZ995329">
    <property type="protein sequence ID" value="RKO90892.1"/>
    <property type="molecule type" value="Genomic_DNA"/>
</dbReference>
<dbReference type="AlphaFoldDB" id="A0A4P9WER4"/>
<reference evidence="3" key="1">
    <citation type="journal article" date="2018" name="Nat. Microbiol.">
        <title>Leveraging single-cell genomics to expand the fungal tree of life.</title>
        <authorList>
            <person name="Ahrendt S.R."/>
            <person name="Quandt C.A."/>
            <person name="Ciobanu D."/>
            <person name="Clum A."/>
            <person name="Salamov A."/>
            <person name="Andreopoulos B."/>
            <person name="Cheng J.F."/>
            <person name="Woyke T."/>
            <person name="Pelin A."/>
            <person name="Henrissat B."/>
            <person name="Reynolds N.K."/>
            <person name="Benny G.L."/>
            <person name="Smith M.E."/>
            <person name="James T.Y."/>
            <person name="Grigoriev I.V."/>
        </authorList>
    </citation>
    <scope>NUCLEOTIDE SEQUENCE [LARGE SCALE GENOMIC DNA]</scope>
</reference>
<dbReference type="Proteomes" id="UP000269721">
    <property type="component" value="Unassembled WGS sequence"/>
</dbReference>
<evidence type="ECO:0000256" key="1">
    <source>
        <dbReference type="SAM" id="MobiDB-lite"/>
    </source>
</evidence>
<protein>
    <submittedName>
        <fullName evidence="2">Uncharacterized protein</fullName>
    </submittedName>
</protein>
<keyword evidence="3" id="KW-1185">Reference proteome</keyword>
<gene>
    <name evidence="2" type="ORF">BDK51DRAFT_46251</name>
</gene>
<proteinExistence type="predicted"/>
<organism evidence="2 3">
    <name type="scientific">Blyttiomyces helicus</name>
    <dbReference type="NCBI Taxonomy" id="388810"/>
    <lineage>
        <taxon>Eukaryota</taxon>
        <taxon>Fungi</taxon>
        <taxon>Fungi incertae sedis</taxon>
        <taxon>Chytridiomycota</taxon>
        <taxon>Chytridiomycota incertae sedis</taxon>
        <taxon>Chytridiomycetes</taxon>
        <taxon>Chytridiomycetes incertae sedis</taxon>
        <taxon>Blyttiomyces</taxon>
    </lineage>
</organism>
<accession>A0A4P9WER4</accession>
<feature type="region of interest" description="Disordered" evidence="1">
    <location>
        <begin position="158"/>
        <end position="178"/>
    </location>
</feature>
<evidence type="ECO:0000313" key="3">
    <source>
        <dbReference type="Proteomes" id="UP000269721"/>
    </source>
</evidence>
<sequence>MTHLPSTQQALTERPGPSSKQVSVLHSVLRSLPASHLSSHHVRNLLFSYNSICSSRPSIVPALTFSTNPDPETHFQLLLIQVLVNVSNLSSYNPILSSRFPLVLALTFSSNHDPDTHFHLLHIQVVVNESYLSLYNPISSSRSRSPIVLALFSTNQDPDTHLPSSPHPGPGQPATIQSRTWKASSSASALAASTAAKDAAAEAKDVAASAKGCFNVKTLNTDWSAGMKVLELWGTLMDSSMSQSNRLKQEMNGKIEPIVAHIAKPTSANSFYITRHFMIDDSIAGIVGSLLGYCTKHLSILATLDPVRTNFLQFYHEQASDAPAVLGCFPKTVEKIRFLQVSGRDDSIACFFEYATTQIKRRNPGGSHAFFHW</sequence>